<keyword evidence="2" id="KW-1185">Reference proteome</keyword>
<organism evidence="1 2">
    <name type="scientific">Motilimonas cestriensis</name>
    <dbReference type="NCBI Taxonomy" id="2742685"/>
    <lineage>
        <taxon>Bacteria</taxon>
        <taxon>Pseudomonadati</taxon>
        <taxon>Pseudomonadota</taxon>
        <taxon>Gammaproteobacteria</taxon>
        <taxon>Alteromonadales</taxon>
        <taxon>Alteromonadales genera incertae sedis</taxon>
        <taxon>Motilimonas</taxon>
    </lineage>
</organism>
<name>A0ABS8WJ48_9GAMM</name>
<gene>
    <name evidence="1" type="ORF">K6Y31_21655</name>
</gene>
<protein>
    <submittedName>
        <fullName evidence="1">Uncharacterized protein</fullName>
    </submittedName>
</protein>
<dbReference type="Proteomes" id="UP001201273">
    <property type="component" value="Unassembled WGS sequence"/>
</dbReference>
<sequence length="178" mass="20793">MSKIEKGELARVICDVIKSDWSFDMKKNILVKQMLWSRYRPRTYQNKDLPPDPIWFSRGAKKIYLKNVKNGAATASERAKGLIQEHLVPRTIIFNELLKIKRITPKKVDDLLGELLIIVLVTKDEDRKLDKIGLRSKMPEGWCYGDDPFQRHEAAGIVKVDWIPEILAERYSEHEIEY</sequence>
<evidence type="ECO:0000313" key="2">
    <source>
        <dbReference type="Proteomes" id="UP001201273"/>
    </source>
</evidence>
<evidence type="ECO:0000313" key="1">
    <source>
        <dbReference type="EMBL" id="MCE2597380.1"/>
    </source>
</evidence>
<dbReference type="RefSeq" id="WP_233055118.1">
    <property type="nucleotide sequence ID" value="NZ_JAIMJA010000047.1"/>
</dbReference>
<reference evidence="1 2" key="1">
    <citation type="journal article" date="2022" name="Environ. Microbiol. Rep.">
        <title>Eco-phylogenetic analyses reveal divergent evolution of vitamin B12 metabolism in the marine bacterial family 'Psychromonadaceae'.</title>
        <authorList>
            <person name="Jin X."/>
            <person name="Yang Y."/>
            <person name="Cao H."/>
            <person name="Gao B."/>
            <person name="Zhao Z."/>
        </authorList>
    </citation>
    <scope>NUCLEOTIDE SEQUENCE [LARGE SCALE GENOMIC DNA]</scope>
    <source>
        <strain evidence="1 2">MKS20</strain>
    </source>
</reference>
<dbReference type="EMBL" id="JAIMJA010000047">
    <property type="protein sequence ID" value="MCE2597380.1"/>
    <property type="molecule type" value="Genomic_DNA"/>
</dbReference>
<proteinExistence type="predicted"/>
<accession>A0ABS8WJ48</accession>
<comment type="caution">
    <text evidence="1">The sequence shown here is derived from an EMBL/GenBank/DDBJ whole genome shotgun (WGS) entry which is preliminary data.</text>
</comment>